<organism evidence="2 3">
    <name type="scientific">Tritrichomonas foetus</name>
    <dbReference type="NCBI Taxonomy" id="1144522"/>
    <lineage>
        <taxon>Eukaryota</taxon>
        <taxon>Metamonada</taxon>
        <taxon>Parabasalia</taxon>
        <taxon>Tritrichomonadida</taxon>
        <taxon>Tritrichomonadidae</taxon>
        <taxon>Tritrichomonas</taxon>
    </lineage>
</organism>
<evidence type="ECO:0000259" key="1">
    <source>
        <dbReference type="Pfam" id="PF14512"/>
    </source>
</evidence>
<protein>
    <recommendedName>
        <fullName evidence="1">Putative nitroreductase TM1586 domain-containing protein</fullName>
    </recommendedName>
</protein>
<name>A0A1J4KHS6_9EUKA</name>
<reference evidence="2" key="1">
    <citation type="submission" date="2016-10" db="EMBL/GenBank/DDBJ databases">
        <authorList>
            <person name="Benchimol M."/>
            <person name="Almeida L.G."/>
            <person name="Vasconcelos A.T."/>
            <person name="Perreira-Neves A."/>
            <person name="Rosa I.A."/>
            <person name="Tasca T."/>
            <person name="Bogo M.R."/>
            <person name="de Souza W."/>
        </authorList>
    </citation>
    <scope>NUCLEOTIDE SEQUENCE [LARGE SCALE GENOMIC DNA]</scope>
    <source>
        <strain evidence="2">K</strain>
    </source>
</reference>
<dbReference type="Gene3D" id="3.40.109.10">
    <property type="entry name" value="NADH Oxidase"/>
    <property type="match status" value="1"/>
</dbReference>
<dbReference type="InterPro" id="IPR029478">
    <property type="entry name" value="TM1586_NiRdase"/>
</dbReference>
<keyword evidence="3" id="KW-1185">Reference proteome</keyword>
<dbReference type="InterPro" id="IPR000415">
    <property type="entry name" value="Nitroreductase-like"/>
</dbReference>
<proteinExistence type="predicted"/>
<comment type="caution">
    <text evidence="2">The sequence shown here is derived from an EMBL/GenBank/DDBJ whole genome shotgun (WGS) entry which is preliminary data.</text>
</comment>
<evidence type="ECO:0000313" key="3">
    <source>
        <dbReference type="Proteomes" id="UP000179807"/>
    </source>
</evidence>
<dbReference type="AlphaFoldDB" id="A0A1J4KHS6"/>
<gene>
    <name evidence="2" type="ORF">TRFO_19992</name>
</gene>
<dbReference type="GeneID" id="94835833"/>
<dbReference type="Gene3D" id="3.40.109.30">
    <property type="entry name" value="putative nitroreductase (tm1586), domain 2"/>
    <property type="match status" value="1"/>
</dbReference>
<dbReference type="VEuPathDB" id="TrichDB:TRFO_19992"/>
<dbReference type="SUPFAM" id="SSF55469">
    <property type="entry name" value="FMN-dependent nitroreductase-like"/>
    <property type="match status" value="2"/>
</dbReference>
<dbReference type="RefSeq" id="XP_068363730.1">
    <property type="nucleotide sequence ID" value="XM_068501129.1"/>
</dbReference>
<evidence type="ECO:0000313" key="2">
    <source>
        <dbReference type="EMBL" id="OHT10594.1"/>
    </source>
</evidence>
<feature type="domain" description="Putative nitroreductase TM1586" evidence="1">
    <location>
        <begin position="7"/>
        <end position="240"/>
    </location>
</feature>
<sequence length="276" mass="31266">MLQQVSLLDAFKWRHSVRAFGAKLSSDQEKVVNDIIEAANNVNVPFHSDGVKVCSTKESITSYGVINNEYGWMFPAVPKNLQQSSQTDQYLATIDASYKCQIAMMNMSKFHIGTVWLSGSYGRKALEKTQNGKYNVFAGIPFGNPSTDGTFISKLMKKFGNSNIRKEIDTIFFDVENKKPFTKENSKDLFPIFESLRWGPSAMNKQPWRFCVDGKKMHFFADGMKMFTRIDMGIAMANAALLSEEVLNHKPEFYVEKSEPTAFLGGNYLITCNFRD</sequence>
<dbReference type="Proteomes" id="UP000179807">
    <property type="component" value="Unassembled WGS sequence"/>
</dbReference>
<dbReference type="GO" id="GO:0016491">
    <property type="term" value="F:oxidoreductase activity"/>
    <property type="evidence" value="ECO:0007669"/>
    <property type="project" value="InterPro"/>
</dbReference>
<dbReference type="OrthoDB" id="10459443at2759"/>
<dbReference type="Pfam" id="PF14512">
    <property type="entry name" value="TM1586_NiRdase"/>
    <property type="match status" value="1"/>
</dbReference>
<dbReference type="EMBL" id="MLAK01000606">
    <property type="protein sequence ID" value="OHT10594.1"/>
    <property type="molecule type" value="Genomic_DNA"/>
</dbReference>
<accession>A0A1J4KHS6</accession>